<dbReference type="InterPro" id="IPR050268">
    <property type="entry name" value="NADH-dep_flavin_reductase"/>
</dbReference>
<dbReference type="PANTHER" id="PTHR30466:SF11">
    <property type="entry name" value="FLAVIN-DEPENDENT MONOOXYGENASE, REDUCTASE SUBUNIT HSAB"/>
    <property type="match status" value="1"/>
</dbReference>
<evidence type="ECO:0000313" key="4">
    <source>
        <dbReference type="EMBL" id="OSY35603.1"/>
    </source>
</evidence>
<dbReference type="InterPro" id="IPR012349">
    <property type="entry name" value="Split_barrel_FMN-bd"/>
</dbReference>
<evidence type="ECO:0000313" key="5">
    <source>
        <dbReference type="Proteomes" id="UP000194360"/>
    </source>
</evidence>
<dbReference type="Gene3D" id="2.30.110.10">
    <property type="entry name" value="Electron Transport, Fmn-binding Protein, Chain A"/>
    <property type="match status" value="1"/>
</dbReference>
<comment type="similarity">
    <text evidence="1">Belongs to the non-flavoprotein flavin reductase family.</text>
</comment>
<reference evidence="4 5" key="1">
    <citation type="submission" date="2016-09" db="EMBL/GenBank/DDBJ databases">
        <title>Pseudonocardia autotrophica DSM535, a candidate organism with high potential of specific P450 cytochromes.</title>
        <authorList>
            <person name="Grumaz C."/>
            <person name="Vainshtein Y."/>
            <person name="Kirstahler P."/>
            <person name="Sohn K."/>
        </authorList>
    </citation>
    <scope>NUCLEOTIDE SEQUENCE [LARGE SCALE GENOMIC DNA]</scope>
    <source>
        <strain evidence="4 5">DSM 535</strain>
    </source>
</reference>
<keyword evidence="5" id="KW-1185">Reference proteome</keyword>
<dbReference type="Pfam" id="PF01613">
    <property type="entry name" value="Flavin_Reduct"/>
    <property type="match status" value="1"/>
</dbReference>
<dbReference type="EC" id="1.5.1.36" evidence="4"/>
<dbReference type="AlphaFoldDB" id="A0A1Y2MK29"/>
<gene>
    <name evidence="4" type="primary">hsaB_1</name>
    <name evidence="4" type="ORF">BG845_05938</name>
</gene>
<proteinExistence type="inferred from homology"/>
<dbReference type="SUPFAM" id="SSF50475">
    <property type="entry name" value="FMN-binding split barrel"/>
    <property type="match status" value="1"/>
</dbReference>
<dbReference type="STRING" id="2074.BG845_05938"/>
<dbReference type="InterPro" id="IPR002563">
    <property type="entry name" value="Flavin_Rdtase-like_dom"/>
</dbReference>
<name>A0A1Y2MK29_PSEAH</name>
<dbReference type="GO" id="GO:0036382">
    <property type="term" value="F:flavin reductase (NADH) activity"/>
    <property type="evidence" value="ECO:0007669"/>
    <property type="project" value="UniProtKB-EC"/>
</dbReference>
<dbReference type="EMBL" id="MIGB01000049">
    <property type="protein sequence ID" value="OSY35603.1"/>
    <property type="molecule type" value="Genomic_DNA"/>
</dbReference>
<evidence type="ECO:0000256" key="1">
    <source>
        <dbReference type="ARBA" id="ARBA00008898"/>
    </source>
</evidence>
<dbReference type="SMART" id="SM00903">
    <property type="entry name" value="Flavin_Reduct"/>
    <property type="match status" value="1"/>
</dbReference>
<dbReference type="GO" id="GO:0042602">
    <property type="term" value="F:riboflavin reductase (NADPH) activity"/>
    <property type="evidence" value="ECO:0007669"/>
    <property type="project" value="TreeGrafter"/>
</dbReference>
<feature type="domain" description="Flavin reductase like" evidence="3">
    <location>
        <begin position="26"/>
        <end position="170"/>
    </location>
</feature>
<evidence type="ECO:0000259" key="3">
    <source>
        <dbReference type="SMART" id="SM00903"/>
    </source>
</evidence>
<organism evidence="4 5">
    <name type="scientific">Pseudonocardia autotrophica</name>
    <name type="common">Amycolata autotrophica</name>
    <name type="synonym">Nocardia autotrophica</name>
    <dbReference type="NCBI Taxonomy" id="2074"/>
    <lineage>
        <taxon>Bacteria</taxon>
        <taxon>Bacillati</taxon>
        <taxon>Actinomycetota</taxon>
        <taxon>Actinomycetes</taxon>
        <taxon>Pseudonocardiales</taxon>
        <taxon>Pseudonocardiaceae</taxon>
        <taxon>Pseudonocardia</taxon>
    </lineage>
</organism>
<protein>
    <submittedName>
        <fullName evidence="4">Flavin-dependent monooxygenase, reductase subunit HsaB</fullName>
        <ecNumber evidence="4">1.5.1.36</ecNumber>
    </submittedName>
</protein>
<dbReference type="GO" id="GO:0010181">
    <property type="term" value="F:FMN binding"/>
    <property type="evidence" value="ECO:0007669"/>
    <property type="project" value="InterPro"/>
</dbReference>
<dbReference type="PANTHER" id="PTHR30466">
    <property type="entry name" value="FLAVIN REDUCTASE"/>
    <property type="match status" value="1"/>
</dbReference>
<accession>A0A1Y2MK29</accession>
<keyword evidence="2 4" id="KW-0560">Oxidoreductase</keyword>
<evidence type="ECO:0000256" key="2">
    <source>
        <dbReference type="ARBA" id="ARBA00023002"/>
    </source>
</evidence>
<dbReference type="GO" id="GO:0004497">
    <property type="term" value="F:monooxygenase activity"/>
    <property type="evidence" value="ECO:0007669"/>
    <property type="project" value="UniProtKB-KW"/>
</dbReference>
<dbReference type="Proteomes" id="UP000194360">
    <property type="component" value="Unassembled WGS sequence"/>
</dbReference>
<comment type="caution">
    <text evidence="4">The sequence shown here is derived from an EMBL/GenBank/DDBJ whole genome shotgun (WGS) entry which is preliminary data.</text>
</comment>
<keyword evidence="4" id="KW-0503">Monooxygenase</keyword>
<sequence length="173" mass="18405">MSNVSESLRSVPSDAGVDPRILREVAGTFATGITIITCAVDGVPHGCAANAVMSLSLQPPLMLISLAETSRTRVAIERSGSFAINILSDDERGRELCSTFSGRADDKFQRSPFRSGCLGSPVLEGSLGRFECSVEDSHVTGDHTIFIGRVHRAAHADGDPLVFFRGRSRSLAA</sequence>